<dbReference type="AlphaFoldDB" id="A0A7S0YWD6"/>
<keyword evidence="1" id="KW-0175">Coiled coil</keyword>
<dbReference type="EMBL" id="HBFM01032349">
    <property type="protein sequence ID" value="CAD8791325.1"/>
    <property type="molecule type" value="Transcribed_RNA"/>
</dbReference>
<accession>A0A7S0YWD6</accession>
<organism evidence="2">
    <name type="scientific">Polytomella parva</name>
    <dbReference type="NCBI Taxonomy" id="51329"/>
    <lineage>
        <taxon>Eukaryota</taxon>
        <taxon>Viridiplantae</taxon>
        <taxon>Chlorophyta</taxon>
        <taxon>core chlorophytes</taxon>
        <taxon>Chlorophyceae</taxon>
        <taxon>CS clade</taxon>
        <taxon>Chlamydomonadales</taxon>
        <taxon>Chlamydomonadaceae</taxon>
        <taxon>Polytomella</taxon>
    </lineage>
</organism>
<feature type="coiled-coil region" evidence="1">
    <location>
        <begin position="25"/>
        <end position="78"/>
    </location>
</feature>
<name>A0A7S0YWD6_9CHLO</name>
<proteinExistence type="predicted"/>
<gene>
    <name evidence="2" type="ORF">PPAR00522_LOCUS21191</name>
</gene>
<evidence type="ECO:0000256" key="1">
    <source>
        <dbReference type="SAM" id="Coils"/>
    </source>
</evidence>
<reference evidence="2" key="1">
    <citation type="submission" date="2021-01" db="EMBL/GenBank/DDBJ databases">
        <authorList>
            <person name="Corre E."/>
            <person name="Pelletier E."/>
            <person name="Niang G."/>
            <person name="Scheremetjew M."/>
            <person name="Finn R."/>
            <person name="Kale V."/>
            <person name="Holt S."/>
            <person name="Cochrane G."/>
            <person name="Meng A."/>
            <person name="Brown T."/>
            <person name="Cohen L."/>
        </authorList>
    </citation>
    <scope>NUCLEOTIDE SEQUENCE</scope>
    <source>
        <strain evidence="2">SAG 63-3</strain>
    </source>
</reference>
<protein>
    <submittedName>
        <fullName evidence="2">Uncharacterized protein</fullName>
    </submittedName>
</protein>
<evidence type="ECO:0000313" key="2">
    <source>
        <dbReference type="EMBL" id="CAD8791325.1"/>
    </source>
</evidence>
<sequence length="126" mass="14564">MPRGPQIGVDYHNRAEGGIVGAIERVHLRKQAKIQQEKIDEALEKEEKIARHKRRMARVALRQERQAEEDRIQALSKAPVETKSNEPVYLTVTKVDEEENSGRAPVFLNFQEREEAKISWNCCLLM</sequence>